<protein>
    <submittedName>
        <fullName evidence="1">Uncharacterized protein</fullName>
    </submittedName>
</protein>
<dbReference type="EMBL" id="LNYU01000023">
    <property type="protein sequence ID" value="KTD64234.1"/>
    <property type="molecule type" value="Genomic_DNA"/>
</dbReference>
<accession>A0A0W0Z503</accession>
<name>A0A0W0Z503_9GAMM</name>
<proteinExistence type="predicted"/>
<dbReference type="OrthoDB" id="7210418at2"/>
<organism evidence="1 2">
    <name type="scientific">Legionella santicrucis</name>
    <dbReference type="NCBI Taxonomy" id="45074"/>
    <lineage>
        <taxon>Bacteria</taxon>
        <taxon>Pseudomonadati</taxon>
        <taxon>Pseudomonadota</taxon>
        <taxon>Gammaproteobacteria</taxon>
        <taxon>Legionellales</taxon>
        <taxon>Legionellaceae</taxon>
        <taxon>Legionella</taxon>
    </lineage>
</organism>
<sequence>MGIKNPYIRTCRQFTDGSYANSGKAVYIKHPSFAQDAAHYVRAFHLIQKDLLNLFDYIEPSDINLDTYSFRVHELLFRTCVEVEANFKAILRENGYNKKGKWDIKDYMKVNKSHFLSDYEIILPNWHGIQKTTKPFELFKDEKSPDWYKAYNATKHDRHHEFQEANFKNLIGAVTGLLALLSSQFYTHDFSSGNTFLVMENSPNDDTEAGIGEYFRVRFPKLPIEECYDFEYKDIQQPNFSFDRYTYSQ</sequence>
<comment type="caution">
    <text evidence="1">The sequence shown here is derived from an EMBL/GenBank/DDBJ whole genome shotgun (WGS) entry which is preliminary data.</text>
</comment>
<evidence type="ECO:0000313" key="1">
    <source>
        <dbReference type="EMBL" id="KTD64234.1"/>
    </source>
</evidence>
<evidence type="ECO:0000313" key="2">
    <source>
        <dbReference type="Proteomes" id="UP000054703"/>
    </source>
</evidence>
<dbReference type="PATRIC" id="fig|45074.5.peg.973"/>
<keyword evidence="2" id="KW-1185">Reference proteome</keyword>
<dbReference type="AlphaFoldDB" id="A0A0W0Z503"/>
<dbReference type="STRING" id="45074.Lsan_0929"/>
<dbReference type="RefSeq" id="WP_058513366.1">
    <property type="nucleotide sequence ID" value="NZ_CAAAIH010000053.1"/>
</dbReference>
<reference evidence="1 2" key="1">
    <citation type="submission" date="2015-11" db="EMBL/GenBank/DDBJ databases">
        <title>Genomic analysis of 38 Legionella species identifies large and diverse effector repertoires.</title>
        <authorList>
            <person name="Burstein D."/>
            <person name="Amaro F."/>
            <person name="Zusman T."/>
            <person name="Lifshitz Z."/>
            <person name="Cohen O."/>
            <person name="Gilbert J.A."/>
            <person name="Pupko T."/>
            <person name="Shuman H.A."/>
            <person name="Segal G."/>
        </authorList>
    </citation>
    <scope>NUCLEOTIDE SEQUENCE [LARGE SCALE GENOMIC DNA]</scope>
    <source>
        <strain evidence="1 2">SC-63-C7</strain>
    </source>
</reference>
<gene>
    <name evidence="1" type="ORF">Lsan_0929</name>
</gene>
<dbReference type="Proteomes" id="UP000054703">
    <property type="component" value="Unassembled WGS sequence"/>
</dbReference>